<evidence type="ECO:0000313" key="2">
    <source>
        <dbReference type="Proteomes" id="UP000235145"/>
    </source>
</evidence>
<keyword evidence="2" id="KW-1185">Reference proteome</keyword>
<dbReference type="AlphaFoldDB" id="A0A9R1XHB6"/>
<name>A0A9R1XHB6_LACSA</name>
<protein>
    <submittedName>
        <fullName evidence="1">Uncharacterized protein</fullName>
    </submittedName>
</protein>
<gene>
    <name evidence="1" type="ORF">LSAT_V11C500254110</name>
</gene>
<evidence type="ECO:0000313" key="1">
    <source>
        <dbReference type="EMBL" id="KAJ0207917.1"/>
    </source>
</evidence>
<reference evidence="1 2" key="1">
    <citation type="journal article" date="2017" name="Nat. Commun.">
        <title>Genome assembly with in vitro proximity ligation data and whole-genome triplication in lettuce.</title>
        <authorList>
            <person name="Reyes-Chin-Wo S."/>
            <person name="Wang Z."/>
            <person name="Yang X."/>
            <person name="Kozik A."/>
            <person name="Arikit S."/>
            <person name="Song C."/>
            <person name="Xia L."/>
            <person name="Froenicke L."/>
            <person name="Lavelle D.O."/>
            <person name="Truco M.J."/>
            <person name="Xia R."/>
            <person name="Zhu S."/>
            <person name="Xu C."/>
            <person name="Xu H."/>
            <person name="Xu X."/>
            <person name="Cox K."/>
            <person name="Korf I."/>
            <person name="Meyers B.C."/>
            <person name="Michelmore R.W."/>
        </authorList>
    </citation>
    <scope>NUCLEOTIDE SEQUENCE [LARGE SCALE GENOMIC DNA]</scope>
    <source>
        <strain evidence="2">cv. Salinas</strain>
        <tissue evidence="1">Seedlings</tissue>
    </source>
</reference>
<dbReference type="Proteomes" id="UP000235145">
    <property type="component" value="Unassembled WGS sequence"/>
</dbReference>
<comment type="caution">
    <text evidence="1">The sequence shown here is derived from an EMBL/GenBank/DDBJ whole genome shotgun (WGS) entry which is preliminary data.</text>
</comment>
<dbReference type="EMBL" id="NBSK02000005">
    <property type="protein sequence ID" value="KAJ0207917.1"/>
    <property type="molecule type" value="Genomic_DNA"/>
</dbReference>
<accession>A0A9R1XHB6</accession>
<proteinExistence type="predicted"/>
<organism evidence="1 2">
    <name type="scientific">Lactuca sativa</name>
    <name type="common">Garden lettuce</name>
    <dbReference type="NCBI Taxonomy" id="4236"/>
    <lineage>
        <taxon>Eukaryota</taxon>
        <taxon>Viridiplantae</taxon>
        <taxon>Streptophyta</taxon>
        <taxon>Embryophyta</taxon>
        <taxon>Tracheophyta</taxon>
        <taxon>Spermatophyta</taxon>
        <taxon>Magnoliopsida</taxon>
        <taxon>eudicotyledons</taxon>
        <taxon>Gunneridae</taxon>
        <taxon>Pentapetalae</taxon>
        <taxon>asterids</taxon>
        <taxon>campanulids</taxon>
        <taxon>Asterales</taxon>
        <taxon>Asteraceae</taxon>
        <taxon>Cichorioideae</taxon>
        <taxon>Cichorieae</taxon>
        <taxon>Lactucinae</taxon>
        <taxon>Lactuca</taxon>
    </lineage>
</organism>
<sequence>MYIPMMLDQATLWPNNQMSYLKKINKNYLDGRYICPHEAAWRIFDFPIHHRNPAVQVLSIHEENTQAIVFKENTTIIEAIRNPSVVKTTLLAWFESNATDPTGHDHTYIEYPKYYKLDVPSKSWIRRAYDSSNMVSRLVFVHPIGLMSKSITLIGKT</sequence>